<gene>
    <name evidence="1" type="ordered locus">BP1026B_II1288</name>
</gene>
<evidence type="ECO:0000313" key="1">
    <source>
        <dbReference type="EMBL" id="AFI69535.1"/>
    </source>
</evidence>
<dbReference type="EMBL" id="CP002834">
    <property type="protein sequence ID" value="AFI69535.1"/>
    <property type="molecule type" value="Genomic_DNA"/>
</dbReference>
<evidence type="ECO:0000313" key="2">
    <source>
        <dbReference type="Proteomes" id="UP000010087"/>
    </source>
</evidence>
<reference evidence="1 2" key="1">
    <citation type="journal article" date="2012" name="PLoS ONE">
        <title>Evolution of Burkholderia pseudomallei in recurrent melioidosis.</title>
        <authorList>
            <person name="Hayden H.S."/>
            <person name="Lim R."/>
            <person name="Brittnacher M.J."/>
            <person name="Sims E.H."/>
            <person name="Ramage E.R."/>
            <person name="Fong C."/>
            <person name="Wu Z."/>
            <person name="Crist E."/>
            <person name="Chang J."/>
            <person name="Zhou Y."/>
            <person name="Radey M."/>
            <person name="Rohmer L."/>
            <person name="Haugen E."/>
            <person name="Gillett W."/>
            <person name="Wuthiekanun V."/>
            <person name="Peacock S.J."/>
            <person name="Kaul R."/>
            <person name="Miller S.I."/>
            <person name="Manoil C."/>
            <person name="Jacobs M.A."/>
        </authorList>
    </citation>
    <scope>NUCLEOTIDE SEQUENCE [LARGE SCALE GENOMIC DNA]</scope>
    <source>
        <strain evidence="1 2">1026b</strain>
    </source>
</reference>
<name>A0A0H3HZL5_BURP2</name>
<organism evidence="1 2">
    <name type="scientific">Burkholderia pseudomallei (strain 1026b)</name>
    <dbReference type="NCBI Taxonomy" id="884204"/>
    <lineage>
        <taxon>Bacteria</taxon>
        <taxon>Pseudomonadati</taxon>
        <taxon>Pseudomonadota</taxon>
        <taxon>Betaproteobacteria</taxon>
        <taxon>Burkholderiales</taxon>
        <taxon>Burkholderiaceae</taxon>
        <taxon>Burkholderia</taxon>
        <taxon>pseudomallei group</taxon>
    </lineage>
</organism>
<dbReference type="AlphaFoldDB" id="A0A0H3HZL5"/>
<proteinExistence type="predicted"/>
<dbReference type="KEGG" id="bpz:BP1026B_II1288"/>
<accession>A0A0H3HZL5</accession>
<protein>
    <submittedName>
        <fullName evidence="1">Uncharacterized protein</fullName>
    </submittedName>
</protein>
<dbReference type="Proteomes" id="UP000010087">
    <property type="component" value="Chromosome 2"/>
</dbReference>
<sequence length="50" mass="5506">MPRSSACAPCFSPEGTAASIDSTFEYQGDWNFNGREPTVARQARQKQVVI</sequence>